<dbReference type="GO" id="GO:0015833">
    <property type="term" value="P:peptide transport"/>
    <property type="evidence" value="ECO:0007669"/>
    <property type="project" value="InterPro"/>
</dbReference>
<evidence type="ECO:0000256" key="6">
    <source>
        <dbReference type="ARBA" id="ARBA00022840"/>
    </source>
</evidence>
<dbReference type="FunFam" id="3.40.50.300:FF:000016">
    <property type="entry name" value="Oligopeptide ABC transporter ATP-binding component"/>
    <property type="match status" value="1"/>
</dbReference>
<dbReference type="EMBL" id="CP060096">
    <property type="protein sequence ID" value="QSZ26786.1"/>
    <property type="molecule type" value="Genomic_DNA"/>
</dbReference>
<dbReference type="CDD" id="cd03257">
    <property type="entry name" value="ABC_NikE_OppD_transporters"/>
    <property type="match status" value="1"/>
</dbReference>
<dbReference type="InterPro" id="IPR003439">
    <property type="entry name" value="ABC_transporter-like_ATP-bd"/>
</dbReference>
<dbReference type="AlphaFoldDB" id="A0A975GA09"/>
<evidence type="ECO:0000256" key="7">
    <source>
        <dbReference type="ARBA" id="ARBA00023136"/>
    </source>
</evidence>
<name>A0A975GA09_9THEO</name>
<comment type="similarity">
    <text evidence="2">Belongs to the ABC transporter superfamily.</text>
</comment>
<dbReference type="PANTHER" id="PTHR43297:SF2">
    <property type="entry name" value="DIPEPTIDE TRANSPORT ATP-BINDING PROTEIN DPPD"/>
    <property type="match status" value="1"/>
</dbReference>
<dbReference type="PROSITE" id="PS00211">
    <property type="entry name" value="ABC_TRANSPORTER_1"/>
    <property type="match status" value="1"/>
</dbReference>
<keyword evidence="6 9" id="KW-0067">ATP-binding</keyword>
<accession>A0A975GA09</accession>
<gene>
    <name evidence="9" type="ORF">ACETAC_07795</name>
</gene>
<sequence>MTDIFILQVNNLTTCFKTRHGIIKAADNIFFKVKAGKTLGLVGESGCGKSITALSILKLIEPPGEIVSGEVWFEGCDLLKLPSNKLQKIRGKEIAMVFQDPLTSLNPVLTVGTQLVETLISHGNISLNDAKLQSASILLRMGLSDPEYLMRQYPFQLSGGMRQRVMMGMALLMSPKVLIADEPTTALDVTLQAQIISEMKRLQEEIGMAIILITHDLGVVAAMADEVAVMYAGSIVEYGLATEIFEHPVHPYTQALLCSVPRIGKKKLIPINGQPPKLLNLPSYCAFFPRCTKADKECRGEKPKLLEVESGHLAACHKIFLKAVY</sequence>
<reference evidence="9" key="1">
    <citation type="submission" date="2020-08" db="EMBL/GenBank/DDBJ databases">
        <title>Genomic insights into the carbon and energy metabolism of the first obligate autotrophic acetogenic bacterium Aceticella autotrophica gen. nov., sp. nov.</title>
        <authorList>
            <person name="Toshchakov S.V."/>
            <person name="Elcheninov A.G."/>
            <person name="Kublanov I.V."/>
            <person name="Frolov E.N."/>
            <person name="Lebedinsky A.V."/>
        </authorList>
    </citation>
    <scope>NUCLEOTIDE SEQUENCE</scope>
    <source>
        <strain evidence="9">3443-3Ac</strain>
    </source>
</reference>
<proteinExistence type="inferred from homology"/>
<dbReference type="NCBIfam" id="TIGR01727">
    <property type="entry name" value="oligo_HPY"/>
    <property type="match status" value="1"/>
</dbReference>
<keyword evidence="5" id="KW-0547">Nucleotide-binding</keyword>
<dbReference type="PANTHER" id="PTHR43297">
    <property type="entry name" value="OLIGOPEPTIDE TRANSPORT ATP-BINDING PROTEIN APPD"/>
    <property type="match status" value="1"/>
</dbReference>
<evidence type="ECO:0000256" key="5">
    <source>
        <dbReference type="ARBA" id="ARBA00022741"/>
    </source>
</evidence>
<dbReference type="KEGG" id="aaut:ACETAC_07795"/>
<evidence type="ECO:0000313" key="10">
    <source>
        <dbReference type="Proteomes" id="UP000671913"/>
    </source>
</evidence>
<keyword evidence="7" id="KW-0472">Membrane</keyword>
<dbReference type="GO" id="GO:0005524">
    <property type="term" value="F:ATP binding"/>
    <property type="evidence" value="ECO:0007669"/>
    <property type="project" value="UniProtKB-KW"/>
</dbReference>
<evidence type="ECO:0000256" key="2">
    <source>
        <dbReference type="ARBA" id="ARBA00005417"/>
    </source>
</evidence>
<keyword evidence="3" id="KW-0813">Transport</keyword>
<feature type="domain" description="ABC transporter" evidence="8">
    <location>
        <begin position="7"/>
        <end position="257"/>
    </location>
</feature>
<evidence type="ECO:0000256" key="3">
    <source>
        <dbReference type="ARBA" id="ARBA00022448"/>
    </source>
</evidence>
<dbReference type="GO" id="GO:0005886">
    <property type="term" value="C:plasma membrane"/>
    <property type="evidence" value="ECO:0007669"/>
    <property type="project" value="UniProtKB-SubCell"/>
</dbReference>
<dbReference type="InterPro" id="IPR050388">
    <property type="entry name" value="ABC_Ni/Peptide_Import"/>
</dbReference>
<evidence type="ECO:0000256" key="4">
    <source>
        <dbReference type="ARBA" id="ARBA00022475"/>
    </source>
</evidence>
<evidence type="ECO:0000259" key="8">
    <source>
        <dbReference type="PROSITE" id="PS50893"/>
    </source>
</evidence>
<dbReference type="InterPro" id="IPR017871">
    <property type="entry name" value="ABC_transporter-like_CS"/>
</dbReference>
<dbReference type="SMART" id="SM00382">
    <property type="entry name" value="AAA"/>
    <property type="match status" value="1"/>
</dbReference>
<dbReference type="InterPro" id="IPR027417">
    <property type="entry name" value="P-loop_NTPase"/>
</dbReference>
<organism evidence="9 10">
    <name type="scientific">Aceticella autotrophica</name>
    <dbReference type="NCBI Taxonomy" id="2755338"/>
    <lineage>
        <taxon>Bacteria</taxon>
        <taxon>Bacillati</taxon>
        <taxon>Bacillota</taxon>
        <taxon>Clostridia</taxon>
        <taxon>Thermoanaerobacterales</taxon>
        <taxon>Thermoanaerobacteraceae</taxon>
        <taxon>Aceticella</taxon>
    </lineage>
</organism>
<dbReference type="SUPFAM" id="SSF52540">
    <property type="entry name" value="P-loop containing nucleoside triphosphate hydrolases"/>
    <property type="match status" value="1"/>
</dbReference>
<dbReference type="Gene3D" id="3.40.50.300">
    <property type="entry name" value="P-loop containing nucleotide triphosphate hydrolases"/>
    <property type="match status" value="1"/>
</dbReference>
<dbReference type="InterPro" id="IPR003593">
    <property type="entry name" value="AAA+_ATPase"/>
</dbReference>
<keyword evidence="4" id="KW-1003">Cell membrane</keyword>
<keyword evidence="10" id="KW-1185">Reference proteome</keyword>
<dbReference type="InterPro" id="IPR013563">
    <property type="entry name" value="Oligopep_ABC_C"/>
</dbReference>
<dbReference type="GO" id="GO:0016887">
    <property type="term" value="F:ATP hydrolysis activity"/>
    <property type="evidence" value="ECO:0007669"/>
    <property type="project" value="InterPro"/>
</dbReference>
<dbReference type="PROSITE" id="PS50893">
    <property type="entry name" value="ABC_TRANSPORTER_2"/>
    <property type="match status" value="1"/>
</dbReference>
<evidence type="ECO:0000313" key="9">
    <source>
        <dbReference type="EMBL" id="QSZ26786.1"/>
    </source>
</evidence>
<dbReference type="Proteomes" id="UP000671913">
    <property type="component" value="Chromosome"/>
</dbReference>
<protein>
    <submittedName>
        <fullName evidence="9">ABC transporter ATP-binding protein</fullName>
    </submittedName>
</protein>
<dbReference type="Pfam" id="PF08352">
    <property type="entry name" value="oligo_HPY"/>
    <property type="match status" value="1"/>
</dbReference>
<comment type="subcellular location">
    <subcellularLocation>
        <location evidence="1">Cell membrane</location>
        <topology evidence="1">Peripheral membrane protein</topology>
    </subcellularLocation>
</comment>
<dbReference type="Pfam" id="PF00005">
    <property type="entry name" value="ABC_tran"/>
    <property type="match status" value="1"/>
</dbReference>
<dbReference type="RefSeq" id="WP_284679470.1">
    <property type="nucleotide sequence ID" value="NZ_CP060096.1"/>
</dbReference>
<evidence type="ECO:0000256" key="1">
    <source>
        <dbReference type="ARBA" id="ARBA00004202"/>
    </source>
</evidence>